<reference evidence="1" key="1">
    <citation type="submission" date="2022-09" db="EMBL/GenBank/DDBJ databases">
        <authorList>
            <person name="Yuan C."/>
            <person name="Ke Z."/>
        </authorList>
    </citation>
    <scope>NUCLEOTIDE SEQUENCE</scope>
    <source>
        <strain evidence="1">LB-8</strain>
    </source>
</reference>
<keyword evidence="2" id="KW-1185">Reference proteome</keyword>
<evidence type="ECO:0000313" key="1">
    <source>
        <dbReference type="EMBL" id="MCU7549705.1"/>
    </source>
</evidence>
<dbReference type="Proteomes" id="UP001155483">
    <property type="component" value="Unassembled WGS sequence"/>
</dbReference>
<dbReference type="AlphaFoldDB" id="A0A9X2XVF9"/>
<dbReference type="EMBL" id="JAOTIF010000007">
    <property type="protein sequence ID" value="MCU7549705.1"/>
    <property type="molecule type" value="Genomic_DNA"/>
</dbReference>
<proteinExistence type="predicted"/>
<dbReference type="RefSeq" id="WP_279297145.1">
    <property type="nucleotide sequence ID" value="NZ_JAOTIF010000007.1"/>
</dbReference>
<evidence type="ECO:0008006" key="3">
    <source>
        <dbReference type="Google" id="ProtNLM"/>
    </source>
</evidence>
<gene>
    <name evidence="1" type="ORF">OCK74_11305</name>
</gene>
<accession>A0A9X2XVF9</accession>
<evidence type="ECO:0000313" key="2">
    <source>
        <dbReference type="Proteomes" id="UP001155483"/>
    </source>
</evidence>
<dbReference type="PROSITE" id="PS51257">
    <property type="entry name" value="PROKAR_LIPOPROTEIN"/>
    <property type="match status" value="1"/>
</dbReference>
<organism evidence="1 2">
    <name type="scientific">Paraflavisolibacter caeni</name>
    <dbReference type="NCBI Taxonomy" id="2982496"/>
    <lineage>
        <taxon>Bacteria</taxon>
        <taxon>Pseudomonadati</taxon>
        <taxon>Bacteroidota</taxon>
        <taxon>Chitinophagia</taxon>
        <taxon>Chitinophagales</taxon>
        <taxon>Chitinophagaceae</taxon>
        <taxon>Paraflavisolibacter</taxon>
    </lineage>
</organism>
<reference evidence="1" key="2">
    <citation type="submission" date="2023-04" db="EMBL/GenBank/DDBJ databases">
        <title>Paracnuella aquatica gen. nov., sp. nov., a member of the family Chitinophagaceae isolated from a hot spring.</title>
        <authorList>
            <person name="Wang C."/>
        </authorList>
    </citation>
    <scope>NUCLEOTIDE SEQUENCE</scope>
    <source>
        <strain evidence="1">LB-8</strain>
    </source>
</reference>
<comment type="caution">
    <text evidence="1">The sequence shown here is derived from an EMBL/GenBank/DDBJ whole genome shotgun (WGS) entry which is preliminary data.</text>
</comment>
<name>A0A9X2XVF9_9BACT</name>
<sequence>MIQYAKYCLAFALILVISSCKKKDYSMGNLTAPSEVTINTKIVGQDATHPNGDGSGDVEITLTGKNTLSYKIDYDAGDGIDLVFLSNGKITKKYTKIGLNTYRITVVAYGAGATATTVTKEIQVRSDFTPDPTLVSNLTGTGSKTWKVDKDIPAHFGVGPWSATSVTPAWWSASINEKVSCCNCFYTATFTFTKVSAGNYTLTVASPDGAFTKTGALAGGLPGIPSSGDEGCYSYGGGAASFSFVPSGSGIEASTPSTKTAILLAGNNTFIGYGALQKEYEILSITPTALYLRVQGTETGNAWYLKLKAN</sequence>
<protein>
    <recommendedName>
        <fullName evidence="3">PKD domain-containing protein</fullName>
    </recommendedName>
</protein>